<accession>A0A414AJ64</accession>
<evidence type="ECO:0000313" key="3">
    <source>
        <dbReference type="Proteomes" id="UP000283975"/>
    </source>
</evidence>
<organism evidence="2 3">
    <name type="scientific">Enterocloster bolteae</name>
    <dbReference type="NCBI Taxonomy" id="208479"/>
    <lineage>
        <taxon>Bacteria</taxon>
        <taxon>Bacillati</taxon>
        <taxon>Bacillota</taxon>
        <taxon>Clostridia</taxon>
        <taxon>Lachnospirales</taxon>
        <taxon>Lachnospiraceae</taxon>
        <taxon>Enterocloster</taxon>
    </lineage>
</organism>
<name>A0A414AJ64_9FIRM</name>
<feature type="transmembrane region" description="Helical" evidence="1">
    <location>
        <begin position="12"/>
        <end position="37"/>
    </location>
</feature>
<gene>
    <name evidence="2" type="ORF">DW839_28285</name>
</gene>
<dbReference type="PANTHER" id="PTHR35531:SF1">
    <property type="entry name" value="INNER MEMBRANE PROTEIN YBCI-RELATED"/>
    <property type="match status" value="1"/>
</dbReference>
<dbReference type="PANTHER" id="PTHR35531">
    <property type="entry name" value="INNER MEMBRANE PROTEIN YBCI-RELATED"/>
    <property type="match status" value="1"/>
</dbReference>
<dbReference type="RefSeq" id="WP_119205802.1">
    <property type="nucleotide sequence ID" value="NZ_JAQEEO010000024.1"/>
</dbReference>
<dbReference type="GO" id="GO:0016787">
    <property type="term" value="F:hydrolase activity"/>
    <property type="evidence" value="ECO:0007669"/>
    <property type="project" value="UniProtKB-KW"/>
</dbReference>
<dbReference type="AlphaFoldDB" id="A0A414AJ64"/>
<dbReference type="EMBL" id="QSHZ01000046">
    <property type="protein sequence ID" value="RHC48745.1"/>
    <property type="molecule type" value="Genomic_DNA"/>
</dbReference>
<evidence type="ECO:0000313" key="2">
    <source>
        <dbReference type="EMBL" id="RHC48745.1"/>
    </source>
</evidence>
<evidence type="ECO:0000256" key="1">
    <source>
        <dbReference type="SAM" id="Phobius"/>
    </source>
</evidence>
<sequence length="154" mass="17110">MRGGAHRLMGIALGGIIISVVKPVLPAAVVVVITSVWGEMTPDIDTVNSTISRRIPIIPRLINRKFGHRGLLHSPIFLVGLWLVVGGRNFWGNVFCIGYLGHLVQDLFTRAGLPLLFPFDKRKISLFSYHSGERMDYVITLVLIILLLTVNQLI</sequence>
<dbReference type="Pfam" id="PF04307">
    <property type="entry name" value="YdjM"/>
    <property type="match status" value="1"/>
</dbReference>
<reference evidence="2 3" key="1">
    <citation type="submission" date="2018-08" db="EMBL/GenBank/DDBJ databases">
        <title>A genome reference for cultivated species of the human gut microbiota.</title>
        <authorList>
            <person name="Zou Y."/>
            <person name="Xue W."/>
            <person name="Luo G."/>
        </authorList>
    </citation>
    <scope>NUCLEOTIDE SEQUENCE [LARGE SCALE GENOMIC DNA]</scope>
    <source>
        <strain evidence="2 3">AM35-14</strain>
    </source>
</reference>
<feature type="transmembrane region" description="Helical" evidence="1">
    <location>
        <begin position="137"/>
        <end position="153"/>
    </location>
</feature>
<comment type="caution">
    <text evidence="2">The sequence shown here is derived from an EMBL/GenBank/DDBJ whole genome shotgun (WGS) entry which is preliminary data.</text>
</comment>
<dbReference type="InterPro" id="IPR007404">
    <property type="entry name" value="YdjM-like"/>
</dbReference>
<keyword evidence="1" id="KW-0812">Transmembrane</keyword>
<keyword evidence="2" id="KW-0378">Hydrolase</keyword>
<feature type="transmembrane region" description="Helical" evidence="1">
    <location>
        <begin position="66"/>
        <end position="85"/>
    </location>
</feature>
<keyword evidence="1" id="KW-1133">Transmembrane helix</keyword>
<protein>
    <submittedName>
        <fullName evidence="2">Metal-dependent hydrolase</fullName>
    </submittedName>
</protein>
<dbReference type="Proteomes" id="UP000283975">
    <property type="component" value="Unassembled WGS sequence"/>
</dbReference>
<keyword evidence="1" id="KW-0472">Membrane</keyword>
<proteinExistence type="predicted"/>